<keyword evidence="4" id="KW-0175">Coiled coil</keyword>
<dbReference type="PANTHER" id="PTHR24193:SF121">
    <property type="entry name" value="ADA2A-CONTAINING COMPLEX COMPONENT 3, ISOFORM D"/>
    <property type="match status" value="1"/>
</dbReference>
<dbReference type="Pfam" id="PF00023">
    <property type="entry name" value="Ank"/>
    <property type="match status" value="1"/>
</dbReference>
<evidence type="ECO:0000256" key="3">
    <source>
        <dbReference type="PROSITE-ProRule" id="PRU00023"/>
    </source>
</evidence>
<dbReference type="EMBL" id="CAKOFQ010007272">
    <property type="protein sequence ID" value="CAH1996941.1"/>
    <property type="molecule type" value="Genomic_DNA"/>
</dbReference>
<dbReference type="PROSITE" id="PS50088">
    <property type="entry name" value="ANK_REPEAT"/>
    <property type="match status" value="3"/>
</dbReference>
<dbReference type="InterPro" id="IPR002110">
    <property type="entry name" value="Ankyrin_rpt"/>
</dbReference>
<dbReference type="InterPro" id="IPR050663">
    <property type="entry name" value="Ankyrin-SOCS_Box"/>
</dbReference>
<dbReference type="Gene3D" id="1.25.40.20">
    <property type="entry name" value="Ankyrin repeat-containing domain"/>
    <property type="match status" value="1"/>
</dbReference>
<comment type="caution">
    <text evidence="6">The sequence shown here is derived from an EMBL/GenBank/DDBJ whole genome shotgun (WGS) entry which is preliminary data.</text>
</comment>
<dbReference type="GO" id="GO:0005634">
    <property type="term" value="C:nucleus"/>
    <property type="evidence" value="ECO:0007669"/>
    <property type="project" value="TreeGrafter"/>
</dbReference>
<feature type="repeat" description="ANK" evidence="3">
    <location>
        <begin position="151"/>
        <end position="183"/>
    </location>
</feature>
<keyword evidence="7" id="KW-1185">Reference proteome</keyword>
<dbReference type="OrthoDB" id="341259at2759"/>
<feature type="compositionally biased region" description="Low complexity" evidence="5">
    <location>
        <begin position="334"/>
        <end position="345"/>
    </location>
</feature>
<evidence type="ECO:0000256" key="5">
    <source>
        <dbReference type="SAM" id="MobiDB-lite"/>
    </source>
</evidence>
<dbReference type="PROSITE" id="PS50297">
    <property type="entry name" value="ANK_REP_REGION"/>
    <property type="match status" value="3"/>
</dbReference>
<dbReference type="PRINTS" id="PR01415">
    <property type="entry name" value="ANKYRIN"/>
</dbReference>
<evidence type="ECO:0000256" key="4">
    <source>
        <dbReference type="SAM" id="Coils"/>
    </source>
</evidence>
<dbReference type="SUPFAM" id="SSF48403">
    <property type="entry name" value="Ankyrin repeat"/>
    <property type="match status" value="1"/>
</dbReference>
<evidence type="ECO:0008006" key="8">
    <source>
        <dbReference type="Google" id="ProtNLM"/>
    </source>
</evidence>
<feature type="compositionally biased region" description="Polar residues" evidence="5">
    <location>
        <begin position="308"/>
        <end position="320"/>
    </location>
</feature>
<dbReference type="AlphaFoldDB" id="A0A9P0LES4"/>
<dbReference type="GO" id="GO:0000976">
    <property type="term" value="F:transcription cis-regulatory region binding"/>
    <property type="evidence" value="ECO:0007669"/>
    <property type="project" value="TreeGrafter"/>
</dbReference>
<dbReference type="InterPro" id="IPR036770">
    <property type="entry name" value="Ankyrin_rpt-contain_sf"/>
</dbReference>
<gene>
    <name evidence="6" type="ORF">ACAOBT_LOCUS23441</name>
</gene>
<feature type="repeat" description="ANK" evidence="3">
    <location>
        <begin position="85"/>
        <end position="117"/>
    </location>
</feature>
<feature type="coiled-coil region" evidence="4">
    <location>
        <begin position="484"/>
        <end position="518"/>
    </location>
</feature>
<keyword evidence="2 3" id="KW-0040">ANK repeat</keyword>
<sequence>MLKLDGIGEVIDTTKTVQRIKYYVQPQNSSKTDVIPIAQPLFTRVLSSVSLNHLGKQLLEAAANGKVETLKNLFKRGAPFTADWLGTSPLHLAAQNNHLEVVEVLLNAGISRDARTKVDRTPLHMAAYEGHLQIVDILVKYGSDIDCKDLLGMTPLHWAVQNSHIDIVEYLLTNGADANEPNKFGLTPHMIAQQTQRPDIERLLDLAEAADASSAEAAQNLLIQLEAVPSGEEAVPVGVEMQQQMPEGGDDENMELEDDVRESIIIPLGADMLEQLQSDTVVMDDTQNNDTGQIYDEIINLDSDSDSQHFTNETTSDQTFQEQDTQQSEKEEQQQQYQQTDNQQTNASYEDHSELTVPLSLLQDGILLQNESEENNVLNAAIDNGHSVVLTEAGKEILNCFKQTEQQQQSSLHMEKKIVAVTPEEFLAMANGTLSKNVIRVKTIPAKGQVKRIVMKKTKTGTPISIANGIKKIVNNQKTTISEIDNIKNQLVRARKTIEEYKIKLKKKEQEAEHYKMQLQLLMDPNS</sequence>
<reference evidence="6" key="1">
    <citation type="submission" date="2022-03" db="EMBL/GenBank/DDBJ databases">
        <authorList>
            <person name="Sayadi A."/>
        </authorList>
    </citation>
    <scope>NUCLEOTIDE SEQUENCE</scope>
</reference>
<feature type="region of interest" description="Disordered" evidence="5">
    <location>
        <begin position="304"/>
        <end position="352"/>
    </location>
</feature>
<dbReference type="Proteomes" id="UP001152888">
    <property type="component" value="Unassembled WGS sequence"/>
</dbReference>
<evidence type="ECO:0000256" key="1">
    <source>
        <dbReference type="ARBA" id="ARBA00022737"/>
    </source>
</evidence>
<feature type="repeat" description="ANK" evidence="3">
    <location>
        <begin position="118"/>
        <end position="150"/>
    </location>
</feature>
<name>A0A9P0LES4_ACAOB</name>
<evidence type="ECO:0000256" key="2">
    <source>
        <dbReference type="ARBA" id="ARBA00023043"/>
    </source>
</evidence>
<evidence type="ECO:0000313" key="7">
    <source>
        <dbReference type="Proteomes" id="UP001152888"/>
    </source>
</evidence>
<protein>
    <recommendedName>
        <fullName evidence="8">GA-binding protein subunit beta-1</fullName>
    </recommendedName>
</protein>
<dbReference type="Pfam" id="PF12796">
    <property type="entry name" value="Ank_2"/>
    <property type="match status" value="1"/>
</dbReference>
<dbReference type="PANTHER" id="PTHR24193">
    <property type="entry name" value="ANKYRIN REPEAT PROTEIN"/>
    <property type="match status" value="1"/>
</dbReference>
<proteinExistence type="predicted"/>
<dbReference type="SMART" id="SM00248">
    <property type="entry name" value="ANK"/>
    <property type="match status" value="4"/>
</dbReference>
<dbReference type="GO" id="GO:0045944">
    <property type="term" value="P:positive regulation of transcription by RNA polymerase II"/>
    <property type="evidence" value="ECO:0007669"/>
    <property type="project" value="TreeGrafter"/>
</dbReference>
<accession>A0A9P0LES4</accession>
<evidence type="ECO:0000313" key="6">
    <source>
        <dbReference type="EMBL" id="CAH1996941.1"/>
    </source>
</evidence>
<keyword evidence="1" id="KW-0677">Repeat</keyword>
<organism evidence="6 7">
    <name type="scientific">Acanthoscelides obtectus</name>
    <name type="common">Bean weevil</name>
    <name type="synonym">Bruchus obtectus</name>
    <dbReference type="NCBI Taxonomy" id="200917"/>
    <lineage>
        <taxon>Eukaryota</taxon>
        <taxon>Metazoa</taxon>
        <taxon>Ecdysozoa</taxon>
        <taxon>Arthropoda</taxon>
        <taxon>Hexapoda</taxon>
        <taxon>Insecta</taxon>
        <taxon>Pterygota</taxon>
        <taxon>Neoptera</taxon>
        <taxon>Endopterygota</taxon>
        <taxon>Coleoptera</taxon>
        <taxon>Polyphaga</taxon>
        <taxon>Cucujiformia</taxon>
        <taxon>Chrysomeloidea</taxon>
        <taxon>Chrysomelidae</taxon>
        <taxon>Bruchinae</taxon>
        <taxon>Bruchini</taxon>
        <taxon>Acanthoscelides</taxon>
    </lineage>
</organism>